<comment type="caution">
    <text evidence="1">The sequence shown here is derived from an EMBL/GenBank/DDBJ whole genome shotgun (WGS) entry which is preliminary data.</text>
</comment>
<protein>
    <submittedName>
        <fullName evidence="1">Uncharacterized protein</fullName>
    </submittedName>
</protein>
<keyword evidence="2" id="KW-1185">Reference proteome</keyword>
<name>C8PJH1_9BACT</name>
<dbReference type="Proteomes" id="UP000005709">
    <property type="component" value="Unassembled WGS sequence"/>
</dbReference>
<evidence type="ECO:0000313" key="2">
    <source>
        <dbReference type="Proteomes" id="UP000005709"/>
    </source>
</evidence>
<dbReference type="AlphaFoldDB" id="C8PJH1"/>
<accession>C8PJH1</accession>
<evidence type="ECO:0000313" key="1">
    <source>
        <dbReference type="EMBL" id="EEV17076.1"/>
    </source>
</evidence>
<sequence>MREWRRQSKICGNYGVKLKALVTAELNKIRCSSPRMRYSAACWA</sequence>
<organism evidence="1 2">
    <name type="scientific">Campylobacter gracilis RM3268</name>
    <dbReference type="NCBI Taxonomy" id="553220"/>
    <lineage>
        <taxon>Bacteria</taxon>
        <taxon>Pseudomonadati</taxon>
        <taxon>Campylobacterota</taxon>
        <taxon>Epsilonproteobacteria</taxon>
        <taxon>Campylobacterales</taxon>
        <taxon>Campylobacteraceae</taxon>
        <taxon>Campylobacter</taxon>
    </lineage>
</organism>
<reference evidence="1 2" key="1">
    <citation type="submission" date="2009-07" db="EMBL/GenBank/DDBJ databases">
        <authorList>
            <person name="Madupu R."/>
            <person name="Sebastian Y."/>
            <person name="Durkin A.S."/>
            <person name="Torralba M."/>
            <person name="Methe B."/>
            <person name="Sutton G.G."/>
            <person name="Strausberg R.L."/>
            <person name="Nelson K.E."/>
        </authorList>
    </citation>
    <scope>NUCLEOTIDE SEQUENCE [LARGE SCALE GENOMIC DNA]</scope>
    <source>
        <strain evidence="1 2">RM3268</strain>
    </source>
</reference>
<gene>
    <name evidence="1" type="ORF">CAMGR0001_1371</name>
</gene>
<proteinExistence type="predicted"/>
<dbReference type="EMBL" id="ACYG01000027">
    <property type="protein sequence ID" value="EEV17076.1"/>
    <property type="molecule type" value="Genomic_DNA"/>
</dbReference>